<evidence type="ECO:0000313" key="3">
    <source>
        <dbReference type="Proteomes" id="UP000266861"/>
    </source>
</evidence>
<reference evidence="2 3" key="1">
    <citation type="submission" date="2018-08" db="EMBL/GenBank/DDBJ databases">
        <title>Genome and evolution of the arbuscular mycorrhizal fungus Diversispora epigaea (formerly Glomus versiforme) and its bacterial endosymbionts.</title>
        <authorList>
            <person name="Sun X."/>
            <person name="Fei Z."/>
            <person name="Harrison M."/>
        </authorList>
    </citation>
    <scope>NUCLEOTIDE SEQUENCE [LARGE SCALE GENOMIC DNA]</scope>
    <source>
        <strain evidence="2 3">IT104</strain>
    </source>
</reference>
<protein>
    <submittedName>
        <fullName evidence="2">Uncharacterized protein</fullName>
    </submittedName>
</protein>
<dbReference type="AlphaFoldDB" id="A0A397ITV8"/>
<name>A0A397ITV8_9GLOM</name>
<sequence length="197" mass="23378">MTTNIRKRPRSVMPVISTENISGFWNEYKQESSKKWWRNTPPKRLKSSKKEKKKPPAGKVQCIRLYPTQNERLKLRKWIETEQKDLRVRCINVENFKNDTKLKWFRSKKDPQQLIVIHSQHWGRSCGEYSFLPKIKSAEPLPEKLGNDSRLVMNCLGEFYLCIPKPLEIRTENQERIRLDPGVRTFMTDYDPSGIVE</sequence>
<dbReference type="EMBL" id="PQFF01000174">
    <property type="protein sequence ID" value="RHZ77216.1"/>
    <property type="molecule type" value="Genomic_DNA"/>
</dbReference>
<proteinExistence type="predicted"/>
<evidence type="ECO:0000313" key="2">
    <source>
        <dbReference type="EMBL" id="RHZ77216.1"/>
    </source>
</evidence>
<keyword evidence="3" id="KW-1185">Reference proteome</keyword>
<evidence type="ECO:0000256" key="1">
    <source>
        <dbReference type="SAM" id="MobiDB-lite"/>
    </source>
</evidence>
<dbReference type="OrthoDB" id="2445304at2759"/>
<organism evidence="2 3">
    <name type="scientific">Diversispora epigaea</name>
    <dbReference type="NCBI Taxonomy" id="1348612"/>
    <lineage>
        <taxon>Eukaryota</taxon>
        <taxon>Fungi</taxon>
        <taxon>Fungi incertae sedis</taxon>
        <taxon>Mucoromycota</taxon>
        <taxon>Glomeromycotina</taxon>
        <taxon>Glomeromycetes</taxon>
        <taxon>Diversisporales</taxon>
        <taxon>Diversisporaceae</taxon>
        <taxon>Diversispora</taxon>
    </lineage>
</organism>
<comment type="caution">
    <text evidence="2">The sequence shown here is derived from an EMBL/GenBank/DDBJ whole genome shotgun (WGS) entry which is preliminary data.</text>
</comment>
<feature type="compositionally biased region" description="Basic residues" evidence="1">
    <location>
        <begin position="36"/>
        <end position="56"/>
    </location>
</feature>
<dbReference type="Proteomes" id="UP000266861">
    <property type="component" value="Unassembled WGS sequence"/>
</dbReference>
<accession>A0A397ITV8</accession>
<feature type="region of interest" description="Disordered" evidence="1">
    <location>
        <begin position="36"/>
        <end position="58"/>
    </location>
</feature>
<gene>
    <name evidence="2" type="ORF">Glove_184g59</name>
</gene>